<dbReference type="InterPro" id="IPR007848">
    <property type="entry name" value="Small_mtfrase_dom"/>
</dbReference>
<evidence type="ECO:0000259" key="5">
    <source>
        <dbReference type="Pfam" id="PF05175"/>
    </source>
</evidence>
<evidence type="ECO:0000256" key="1">
    <source>
        <dbReference type="ARBA" id="ARBA00006149"/>
    </source>
</evidence>
<comment type="similarity">
    <text evidence="1">Belongs to the eukaryotic/archaeal PrmC-related family.</text>
</comment>
<keyword evidence="4" id="KW-0949">S-adenosyl-L-methionine</keyword>
<dbReference type="InterPro" id="IPR029063">
    <property type="entry name" value="SAM-dependent_MTases_sf"/>
</dbReference>
<evidence type="ECO:0000313" key="9">
    <source>
        <dbReference type="Proteomes" id="UP000662857"/>
    </source>
</evidence>
<dbReference type="PROSITE" id="PS00092">
    <property type="entry name" value="N6_MTASE"/>
    <property type="match status" value="1"/>
</dbReference>
<dbReference type="GO" id="GO:0008170">
    <property type="term" value="F:N-methyltransferase activity"/>
    <property type="evidence" value="ECO:0007669"/>
    <property type="project" value="UniProtKB-ARBA"/>
</dbReference>
<dbReference type="Proteomes" id="UP000662857">
    <property type="component" value="Chromosome"/>
</dbReference>
<evidence type="ECO:0000256" key="3">
    <source>
        <dbReference type="ARBA" id="ARBA00022679"/>
    </source>
</evidence>
<dbReference type="PANTHER" id="PTHR45875">
    <property type="entry name" value="METHYLTRANSFERASE N6AMT1"/>
    <property type="match status" value="1"/>
</dbReference>
<dbReference type="KEGG" id="nhy:JQS43_15945"/>
<evidence type="ECO:0000259" key="6">
    <source>
        <dbReference type="Pfam" id="PF23186"/>
    </source>
</evidence>
<evidence type="ECO:0000313" key="8">
    <source>
        <dbReference type="EMBL" id="QSB17364.1"/>
    </source>
</evidence>
<dbReference type="AlphaFoldDB" id="A0A895YHG8"/>
<dbReference type="InterPro" id="IPR056684">
    <property type="entry name" value="DUF7782"/>
</dbReference>
<dbReference type="InterPro" id="IPR055487">
    <property type="entry name" value="DUF7059"/>
</dbReference>
<name>A0A895YHG8_9ACTN</name>
<gene>
    <name evidence="8" type="ORF">JQS43_15945</name>
</gene>
<dbReference type="GO" id="GO:0032259">
    <property type="term" value="P:methylation"/>
    <property type="evidence" value="ECO:0007669"/>
    <property type="project" value="UniProtKB-KW"/>
</dbReference>
<keyword evidence="2 8" id="KW-0489">Methyltransferase</keyword>
<feature type="domain" description="DUF7782" evidence="7">
    <location>
        <begin position="371"/>
        <end position="484"/>
    </location>
</feature>
<organism evidence="8 9">
    <name type="scientific">Natronosporangium hydrolyticum</name>
    <dbReference type="NCBI Taxonomy" id="2811111"/>
    <lineage>
        <taxon>Bacteria</taxon>
        <taxon>Bacillati</taxon>
        <taxon>Actinomycetota</taxon>
        <taxon>Actinomycetes</taxon>
        <taxon>Micromonosporales</taxon>
        <taxon>Micromonosporaceae</taxon>
        <taxon>Natronosporangium</taxon>
    </lineage>
</organism>
<dbReference type="CDD" id="cd02440">
    <property type="entry name" value="AdoMet_MTases"/>
    <property type="match status" value="1"/>
</dbReference>
<reference evidence="8" key="1">
    <citation type="submission" date="2021-02" db="EMBL/GenBank/DDBJ databases">
        <title>Natrosporangium hydrolyticum gen. nov., sp. nov, a haloalkaliphilic actinobacterium from a soda solonchak soil.</title>
        <authorList>
            <person name="Sorokin D.Y."/>
            <person name="Khijniak T.V."/>
            <person name="Zakharycheva A.P."/>
            <person name="Boueva O.V."/>
            <person name="Ariskina E.V."/>
            <person name="Hahnke R.L."/>
            <person name="Bunk B."/>
            <person name="Sproer C."/>
            <person name="Schumann P."/>
            <person name="Evtushenko L.I."/>
            <person name="Kublanov I.V."/>
        </authorList>
    </citation>
    <scope>NUCLEOTIDE SEQUENCE</scope>
    <source>
        <strain evidence="8">DSM 106523</strain>
    </source>
</reference>
<dbReference type="EMBL" id="CP070499">
    <property type="protein sequence ID" value="QSB17364.1"/>
    <property type="molecule type" value="Genomic_DNA"/>
</dbReference>
<dbReference type="GO" id="GO:0008276">
    <property type="term" value="F:protein methyltransferase activity"/>
    <property type="evidence" value="ECO:0007669"/>
    <property type="project" value="TreeGrafter"/>
</dbReference>
<evidence type="ECO:0000256" key="4">
    <source>
        <dbReference type="ARBA" id="ARBA00022691"/>
    </source>
</evidence>
<dbReference type="InterPro" id="IPR052190">
    <property type="entry name" value="Euk-Arch_PrmC-MTase"/>
</dbReference>
<dbReference type="SUPFAM" id="SSF53335">
    <property type="entry name" value="S-adenosyl-L-methionine-dependent methyltransferases"/>
    <property type="match status" value="1"/>
</dbReference>
<dbReference type="GO" id="GO:0008757">
    <property type="term" value="F:S-adenosylmethionine-dependent methyltransferase activity"/>
    <property type="evidence" value="ECO:0007669"/>
    <property type="project" value="TreeGrafter"/>
</dbReference>
<keyword evidence="9" id="KW-1185">Reference proteome</keyword>
<dbReference type="Pfam" id="PF23186">
    <property type="entry name" value="DUF7059"/>
    <property type="match status" value="1"/>
</dbReference>
<sequence length="488" mass="51907">MLDPAGIDQLREALTSAGYTSAGISDRLGPAATAAVSRGDHRAALRATADRDPLATLIRLFVCGQSEPADVVAAALAPLPLAAAQAAGLVVPHIDGVRRGVDLEPYGDRWWVVADLPAAHTGQPLAADHVLGIGGASTTLAGATIRRPVGRALDLGTGCGVQALQLATHADSVTATDLSPRALRFAATTAALSGQRWDLRAGDLTEPVAGERFDLVVSNPPFVVGPGSISHTYRDSGRPGDAVSADLARSAPTLLTEGGVMQFLANWAHVSGEDWRERVAGWFTGTGCDVWAIQREVSDPLGYARMWLADSGERADPQRMSDWLDWFDAQAIEAVGFGVITVRHSGRADPAIRVEELRQQLADQLGPQIGAWFDRQDWLRARTLRQLLAERYVAAPGLRLRQEASIGEQGWEVDRQLLTLPAGLRWAEETDPFAVALVAGADGQLPMRDQLALLAAAYDTPEAELAEVTAAVLAHLVERGMLLPATLD</sequence>
<dbReference type="Pfam" id="PF05175">
    <property type="entry name" value="MTS"/>
    <property type="match status" value="1"/>
</dbReference>
<evidence type="ECO:0000256" key="2">
    <source>
        <dbReference type="ARBA" id="ARBA00022603"/>
    </source>
</evidence>
<dbReference type="PANTHER" id="PTHR45875:SF1">
    <property type="entry name" value="METHYLTRANSFERASE N6AMT1"/>
    <property type="match status" value="1"/>
</dbReference>
<evidence type="ECO:0000259" key="7">
    <source>
        <dbReference type="Pfam" id="PF25004"/>
    </source>
</evidence>
<dbReference type="Gene3D" id="3.40.50.150">
    <property type="entry name" value="Vaccinia Virus protein VP39"/>
    <property type="match status" value="1"/>
</dbReference>
<dbReference type="GO" id="GO:0003676">
    <property type="term" value="F:nucleic acid binding"/>
    <property type="evidence" value="ECO:0007669"/>
    <property type="project" value="InterPro"/>
</dbReference>
<feature type="domain" description="Methyltransferase small" evidence="5">
    <location>
        <begin position="148"/>
        <end position="266"/>
    </location>
</feature>
<feature type="domain" description="DUF7059" evidence="6">
    <location>
        <begin position="16"/>
        <end position="99"/>
    </location>
</feature>
<dbReference type="InterPro" id="IPR002052">
    <property type="entry name" value="DNA_methylase_N6_adenine_CS"/>
</dbReference>
<proteinExistence type="inferred from homology"/>
<dbReference type="Pfam" id="PF25004">
    <property type="entry name" value="DUF7782"/>
    <property type="match status" value="1"/>
</dbReference>
<keyword evidence="3" id="KW-0808">Transferase</keyword>
<accession>A0A895YHG8</accession>
<dbReference type="GO" id="GO:0035657">
    <property type="term" value="C:eRF1 methyltransferase complex"/>
    <property type="evidence" value="ECO:0007669"/>
    <property type="project" value="TreeGrafter"/>
</dbReference>
<protein>
    <submittedName>
        <fullName evidence="8">Methyltransferase</fullName>
    </submittedName>
</protein>